<dbReference type="InterPro" id="IPR022398">
    <property type="entry name" value="Peptidase_S8_His-AS"/>
</dbReference>
<keyword evidence="2 7" id="KW-0645">Protease</keyword>
<dbReference type="Gene3D" id="3.40.50.200">
    <property type="entry name" value="Peptidase S8/S53 domain"/>
    <property type="match status" value="1"/>
</dbReference>
<sequence>MNLPLFLIFLFMPLVSAALGSHRKLNRALTGRSIPGQYIIELDPSIPDAKGFATRILKRAFRNNLIETYDYALKGFAVKDLPDMLVNFMLNMDDVLSVSEDAIVEADAVQINPTWGLDITDGEDDSLYTYAYTGQGVNAYILDTGIQANHPEFQGRVESCVSYTGEVCGSDLNGHGTHVAGTVGSKTYGVAKKVSLHDVKVLDRRGSGSFSGVIAGIDYVAQIKKTDPSRKTVLNMSLGGGRSTALNNALDSAAASGVVVVVAAGNSNHNACNYSPASASGALVVGSIDSNNRRSSWSNWGSCVDIFAAGSGILSLSRTGGVTTKSGTSMAAPHVAGVAALYLQAGRNPNTITSDALKNRVTRTRGSHNKLLSTSALPSEQTPSRAPTHVPTVESVPLEDSDSLAPTKAPVSSPTKAPVPQPTLIPTRKPSRAPTKKPTRAPTKAPVPRPPPQCRSRGQVCNRFRRCCRGLRCFQTWSPRQGRRLACR</sequence>
<dbReference type="GO" id="GO:0005615">
    <property type="term" value="C:extracellular space"/>
    <property type="evidence" value="ECO:0007669"/>
    <property type="project" value="TreeGrafter"/>
</dbReference>
<proteinExistence type="inferred from homology"/>
<keyword evidence="3 7" id="KW-0378">Hydrolase</keyword>
<feature type="active site" description="Charge relay system" evidence="7">
    <location>
        <position position="143"/>
    </location>
</feature>
<keyword evidence="13" id="KW-1185">Reference proteome</keyword>
<evidence type="ECO:0000256" key="8">
    <source>
        <dbReference type="RuleBase" id="RU003355"/>
    </source>
</evidence>
<dbReference type="GO" id="GO:0006508">
    <property type="term" value="P:proteolysis"/>
    <property type="evidence" value="ECO:0007669"/>
    <property type="project" value="UniProtKB-KW"/>
</dbReference>
<dbReference type="PRINTS" id="PR00723">
    <property type="entry name" value="SUBTILISIN"/>
</dbReference>
<feature type="region of interest" description="Disordered" evidence="9">
    <location>
        <begin position="350"/>
        <end position="456"/>
    </location>
</feature>
<dbReference type="PANTHER" id="PTHR43806">
    <property type="entry name" value="PEPTIDASE S8"/>
    <property type="match status" value="1"/>
</dbReference>
<dbReference type="GeneID" id="7203715"/>
<dbReference type="InterPro" id="IPR050131">
    <property type="entry name" value="Peptidase_S8_subtilisin-like"/>
</dbReference>
<dbReference type="PROSITE" id="PS00136">
    <property type="entry name" value="SUBTILASE_ASP"/>
    <property type="match status" value="1"/>
</dbReference>
<keyword evidence="10" id="KW-0732">Signal</keyword>
<dbReference type="STRING" id="556484.B7G7C4"/>
<reference evidence="13" key="2">
    <citation type="submission" date="2008-08" db="EMBL/GenBank/DDBJ databases">
        <authorList>
            <consortium name="Diatom Consortium"/>
            <person name="Grigoriev I."/>
            <person name="Grimwood J."/>
            <person name="Kuo A."/>
            <person name="Otillar R.P."/>
            <person name="Salamov A."/>
            <person name="Detter J.C."/>
            <person name="Lindquist E."/>
            <person name="Shapiro H."/>
            <person name="Lucas S."/>
            <person name="Glavina del Rio T."/>
            <person name="Pitluck S."/>
            <person name="Rokhsar D."/>
            <person name="Bowler C."/>
        </authorList>
    </citation>
    <scope>GENOME REANNOTATION</scope>
    <source>
        <strain evidence="13">CCAP 1055/1</strain>
    </source>
</reference>
<evidence type="ECO:0000256" key="6">
    <source>
        <dbReference type="ARBA" id="ARBA00023619"/>
    </source>
</evidence>
<dbReference type="eggNOG" id="KOG1153">
    <property type="taxonomic scope" value="Eukaryota"/>
</dbReference>
<dbReference type="EMBL" id="CM000619">
    <property type="protein sequence ID" value="EEC45743.1"/>
    <property type="molecule type" value="Genomic_DNA"/>
</dbReference>
<feature type="domain" description="Peptidase S8/S53" evidence="11">
    <location>
        <begin position="136"/>
        <end position="365"/>
    </location>
</feature>
<evidence type="ECO:0000256" key="4">
    <source>
        <dbReference type="ARBA" id="ARBA00022825"/>
    </source>
</evidence>
<dbReference type="EC" id="3.4.21.62" evidence="6"/>
<accession>B7G7C4</accession>
<feature type="chain" id="PRO_5002852993" description="subtilisin" evidence="10">
    <location>
        <begin position="18"/>
        <end position="488"/>
    </location>
</feature>
<evidence type="ECO:0000256" key="9">
    <source>
        <dbReference type="SAM" id="MobiDB-lite"/>
    </source>
</evidence>
<dbReference type="RefSeq" id="XP_002183007.1">
    <property type="nucleotide sequence ID" value="XM_002182971.1"/>
</dbReference>
<evidence type="ECO:0000256" key="5">
    <source>
        <dbReference type="ARBA" id="ARBA00023529"/>
    </source>
</evidence>
<feature type="active site" description="Charge relay system" evidence="7">
    <location>
        <position position="329"/>
    </location>
</feature>
<dbReference type="GO" id="GO:0004252">
    <property type="term" value="F:serine-type endopeptidase activity"/>
    <property type="evidence" value="ECO:0007669"/>
    <property type="project" value="UniProtKB-UniRule"/>
</dbReference>
<dbReference type="AlphaFoldDB" id="B7G7C4"/>
<dbReference type="InterPro" id="IPR036852">
    <property type="entry name" value="Peptidase_S8/S53_dom_sf"/>
</dbReference>
<evidence type="ECO:0000256" key="10">
    <source>
        <dbReference type="SAM" id="SignalP"/>
    </source>
</evidence>
<dbReference type="KEGG" id="pti:PHATRDRAFT_48492"/>
<evidence type="ECO:0000313" key="12">
    <source>
        <dbReference type="EMBL" id="EEC45743.1"/>
    </source>
</evidence>
<evidence type="ECO:0000313" key="13">
    <source>
        <dbReference type="Proteomes" id="UP000000759"/>
    </source>
</evidence>
<dbReference type="OMA" id="HEGANAH"/>
<feature type="active site" description="Charge relay system" evidence="7">
    <location>
        <position position="175"/>
    </location>
</feature>
<dbReference type="OrthoDB" id="47834at2759"/>
<dbReference type="InterPro" id="IPR023827">
    <property type="entry name" value="Peptidase_S8_Asp-AS"/>
</dbReference>
<reference evidence="12 13" key="1">
    <citation type="journal article" date="2008" name="Nature">
        <title>The Phaeodactylum genome reveals the evolutionary history of diatom genomes.</title>
        <authorList>
            <person name="Bowler C."/>
            <person name="Allen A.E."/>
            <person name="Badger J.H."/>
            <person name="Grimwood J."/>
            <person name="Jabbari K."/>
            <person name="Kuo A."/>
            <person name="Maheswari U."/>
            <person name="Martens C."/>
            <person name="Maumus F."/>
            <person name="Otillar R.P."/>
            <person name="Rayko E."/>
            <person name="Salamov A."/>
            <person name="Vandepoele K."/>
            <person name="Beszteri B."/>
            <person name="Gruber A."/>
            <person name="Heijde M."/>
            <person name="Katinka M."/>
            <person name="Mock T."/>
            <person name="Valentin K."/>
            <person name="Verret F."/>
            <person name="Berges J.A."/>
            <person name="Brownlee C."/>
            <person name="Cadoret J.P."/>
            <person name="Chiovitti A."/>
            <person name="Choi C.J."/>
            <person name="Coesel S."/>
            <person name="De Martino A."/>
            <person name="Detter J.C."/>
            <person name="Durkin C."/>
            <person name="Falciatore A."/>
            <person name="Fournet J."/>
            <person name="Haruta M."/>
            <person name="Huysman M.J."/>
            <person name="Jenkins B.D."/>
            <person name="Jiroutova K."/>
            <person name="Jorgensen R.E."/>
            <person name="Joubert Y."/>
            <person name="Kaplan A."/>
            <person name="Kroger N."/>
            <person name="Kroth P.G."/>
            <person name="La Roche J."/>
            <person name="Lindquist E."/>
            <person name="Lommer M."/>
            <person name="Martin-Jezequel V."/>
            <person name="Lopez P.J."/>
            <person name="Lucas S."/>
            <person name="Mangogna M."/>
            <person name="McGinnis K."/>
            <person name="Medlin L.K."/>
            <person name="Montsant A."/>
            <person name="Oudot-Le Secq M.P."/>
            <person name="Napoli C."/>
            <person name="Obornik M."/>
            <person name="Parker M.S."/>
            <person name="Petit J.L."/>
            <person name="Porcel B.M."/>
            <person name="Poulsen N."/>
            <person name="Robison M."/>
            <person name="Rychlewski L."/>
            <person name="Rynearson T.A."/>
            <person name="Schmutz J."/>
            <person name="Shapiro H."/>
            <person name="Siaut M."/>
            <person name="Stanley M."/>
            <person name="Sussman M.R."/>
            <person name="Taylor A.R."/>
            <person name="Vardi A."/>
            <person name="von Dassow P."/>
            <person name="Vyverman W."/>
            <person name="Willis A."/>
            <person name="Wyrwicz L.S."/>
            <person name="Rokhsar D.S."/>
            <person name="Weissenbach J."/>
            <person name="Armbrust E.V."/>
            <person name="Green B.R."/>
            <person name="Van de Peer Y."/>
            <person name="Grigoriev I.V."/>
        </authorList>
    </citation>
    <scope>NUCLEOTIDE SEQUENCE [LARGE SCALE GENOMIC DNA]</scope>
    <source>
        <strain evidence="12 13">CCAP 1055/1</strain>
    </source>
</reference>
<comment type="catalytic activity">
    <reaction evidence="5">
        <text>Hydrolysis of proteins with broad specificity for peptide bonds, and a preference for a large uncharged residue in P1. Hydrolyzes peptide amides.</text>
        <dbReference type="EC" id="3.4.21.62"/>
    </reaction>
</comment>
<protein>
    <recommendedName>
        <fullName evidence="6">subtilisin</fullName>
        <ecNumber evidence="6">3.4.21.62</ecNumber>
    </recommendedName>
</protein>
<feature type="compositionally biased region" description="Polar residues" evidence="9">
    <location>
        <begin position="370"/>
        <end position="385"/>
    </location>
</feature>
<dbReference type="InterPro" id="IPR000209">
    <property type="entry name" value="Peptidase_S8/S53_dom"/>
</dbReference>
<keyword evidence="4 7" id="KW-0720">Serine protease</keyword>
<dbReference type="Pfam" id="PF00082">
    <property type="entry name" value="Peptidase_S8"/>
    <property type="match status" value="1"/>
</dbReference>
<dbReference type="InParanoid" id="B7G7C4"/>
<feature type="signal peptide" evidence="10">
    <location>
        <begin position="1"/>
        <end position="17"/>
    </location>
</feature>
<dbReference type="Proteomes" id="UP000000759">
    <property type="component" value="Chromosome 17"/>
</dbReference>
<dbReference type="PROSITE" id="PS00138">
    <property type="entry name" value="SUBTILASE_SER"/>
    <property type="match status" value="1"/>
</dbReference>
<gene>
    <name evidence="12" type="ORF">PHATRDRAFT_48492</name>
</gene>
<evidence type="ECO:0000256" key="1">
    <source>
        <dbReference type="ARBA" id="ARBA00011073"/>
    </source>
</evidence>
<dbReference type="InterPro" id="IPR023828">
    <property type="entry name" value="Peptidase_S8_Ser-AS"/>
</dbReference>
<dbReference type="InterPro" id="IPR034193">
    <property type="entry name" value="PCSK9_ProteinaseK-like"/>
</dbReference>
<evidence type="ECO:0000256" key="7">
    <source>
        <dbReference type="PROSITE-ProRule" id="PRU01240"/>
    </source>
</evidence>
<dbReference type="CDD" id="cd04077">
    <property type="entry name" value="Peptidases_S8_PCSK9_ProteinaseK_like"/>
    <property type="match status" value="1"/>
</dbReference>
<name>B7G7C4_PHATC</name>
<organism evidence="12 13">
    <name type="scientific">Phaeodactylum tricornutum (strain CCAP 1055/1)</name>
    <dbReference type="NCBI Taxonomy" id="556484"/>
    <lineage>
        <taxon>Eukaryota</taxon>
        <taxon>Sar</taxon>
        <taxon>Stramenopiles</taxon>
        <taxon>Ochrophyta</taxon>
        <taxon>Bacillariophyta</taxon>
        <taxon>Bacillariophyceae</taxon>
        <taxon>Bacillariophycidae</taxon>
        <taxon>Naviculales</taxon>
        <taxon>Phaeodactylaceae</taxon>
        <taxon>Phaeodactylum</taxon>
    </lineage>
</organism>
<dbReference type="InterPro" id="IPR015500">
    <property type="entry name" value="Peptidase_S8_subtilisin-rel"/>
</dbReference>
<dbReference type="PANTHER" id="PTHR43806:SF11">
    <property type="entry name" value="CEREVISIN-RELATED"/>
    <property type="match status" value="1"/>
</dbReference>
<evidence type="ECO:0000256" key="3">
    <source>
        <dbReference type="ARBA" id="ARBA00022801"/>
    </source>
</evidence>
<dbReference type="FunFam" id="3.40.50.200:FF:000014">
    <property type="entry name" value="Proteinase K"/>
    <property type="match status" value="1"/>
</dbReference>
<dbReference type="MEROPS" id="S08.050"/>
<evidence type="ECO:0000259" key="11">
    <source>
        <dbReference type="Pfam" id="PF00082"/>
    </source>
</evidence>
<feature type="compositionally biased region" description="Basic residues" evidence="9">
    <location>
        <begin position="429"/>
        <end position="439"/>
    </location>
</feature>
<dbReference type="PROSITE" id="PS51892">
    <property type="entry name" value="SUBTILASE"/>
    <property type="match status" value="1"/>
</dbReference>
<dbReference type="PROSITE" id="PS00137">
    <property type="entry name" value="SUBTILASE_HIS"/>
    <property type="match status" value="1"/>
</dbReference>
<evidence type="ECO:0000256" key="2">
    <source>
        <dbReference type="ARBA" id="ARBA00022670"/>
    </source>
</evidence>
<dbReference type="HOGENOM" id="CLU_011263_1_7_1"/>
<dbReference type="SUPFAM" id="SSF52743">
    <property type="entry name" value="Subtilisin-like"/>
    <property type="match status" value="1"/>
</dbReference>
<comment type="similarity">
    <text evidence="1 7 8">Belongs to the peptidase S8 family.</text>
</comment>
<dbReference type="PaxDb" id="2850-Phatr48492"/>